<feature type="transmembrane region" description="Helical" evidence="12">
    <location>
        <begin position="180"/>
        <end position="200"/>
    </location>
</feature>
<dbReference type="EMBL" id="SJPR01000002">
    <property type="protein sequence ID" value="TWT97699.1"/>
    <property type="molecule type" value="Genomic_DNA"/>
</dbReference>
<name>A0A5C6ADK8_9BACT</name>
<comment type="caution">
    <text evidence="13">The sequence shown here is derived from an EMBL/GenBank/DDBJ whole genome shotgun (WGS) entry which is preliminary data.</text>
</comment>
<dbReference type="PANTHER" id="PTHR42985">
    <property type="entry name" value="SODIUM-COUPLED MONOCARBOXYLATE TRANSPORTER"/>
    <property type="match status" value="1"/>
</dbReference>
<evidence type="ECO:0000256" key="3">
    <source>
        <dbReference type="ARBA" id="ARBA00022448"/>
    </source>
</evidence>
<feature type="transmembrane region" description="Helical" evidence="12">
    <location>
        <begin position="274"/>
        <end position="295"/>
    </location>
</feature>
<proteinExistence type="inferred from homology"/>
<dbReference type="CDD" id="cd11495">
    <property type="entry name" value="SLC5sbd_NIS-like_u3"/>
    <property type="match status" value="1"/>
</dbReference>
<dbReference type="NCBIfam" id="TIGR00813">
    <property type="entry name" value="sss"/>
    <property type="match status" value="1"/>
</dbReference>
<keyword evidence="7" id="KW-0915">Sodium</keyword>
<dbReference type="InterPro" id="IPR001734">
    <property type="entry name" value="Na/solute_symporter"/>
</dbReference>
<dbReference type="PROSITE" id="PS50283">
    <property type="entry name" value="NA_SOLUT_SYMP_3"/>
    <property type="match status" value="1"/>
</dbReference>
<evidence type="ECO:0000256" key="1">
    <source>
        <dbReference type="ARBA" id="ARBA00004651"/>
    </source>
</evidence>
<keyword evidence="4" id="KW-1003">Cell membrane</keyword>
<sequence>MTLRTVDAVVIAAYLVGVVGLGCWFVRSSRTTQGFMVAAGRLPGWVVGLSILGTYLSSTTFLFVPGKAYATNWNAFAFSLSLPLAAWIATRWFVPFHRNCGSVSAYDHLEERFGPWARTYGVACYLLTQLARVGAVLFGVSLIMATLTGWSQATIIITAGVLVTLYTAMGGIEAVIWTDVVQSVVLSVGAVTLLVLLVLGMPEGPSQAWRIATADDKLSLGGFAFDFTRSTFWVPLLYGLFENLKNFGIDQSYVQRYHTAATERQAENSVWIGALLYLPLSAVFFAIGTLCYTYYQAHPSMLLEVQVAAAERLGEAASAVAPSDLTAAQVGDSVLPHFIVHGLPTGATGLIIAAIFAAAMSSIDTSLNSAATVTLLDLYKRRLRPDVGERESMIVLYATTALMGAVGVGVALAMIGVNSALDTWWKLSGIFAGGLLGLFLLGVLAKRAKRPAALCGVIIGVLVILWMSLPDLIQQYTAAPAWVLSPLHAHMTIVVGTLTVFLVGVAVSRVSSFIAAKP</sequence>
<evidence type="ECO:0000256" key="12">
    <source>
        <dbReference type="SAM" id="Phobius"/>
    </source>
</evidence>
<evidence type="ECO:0000313" key="14">
    <source>
        <dbReference type="Proteomes" id="UP000317421"/>
    </source>
</evidence>
<dbReference type="Proteomes" id="UP000317421">
    <property type="component" value="Unassembled WGS sequence"/>
</dbReference>
<keyword evidence="3" id="KW-0813">Transport</keyword>
<evidence type="ECO:0000256" key="8">
    <source>
        <dbReference type="ARBA" id="ARBA00023065"/>
    </source>
</evidence>
<dbReference type="RefSeq" id="WP_146444611.1">
    <property type="nucleotide sequence ID" value="NZ_SJPR01000002.1"/>
</dbReference>
<dbReference type="GO" id="GO:0005886">
    <property type="term" value="C:plasma membrane"/>
    <property type="evidence" value="ECO:0007669"/>
    <property type="project" value="UniProtKB-SubCell"/>
</dbReference>
<keyword evidence="14" id="KW-1185">Reference proteome</keyword>
<evidence type="ECO:0000313" key="13">
    <source>
        <dbReference type="EMBL" id="TWT97699.1"/>
    </source>
</evidence>
<dbReference type="PROSITE" id="PS51257">
    <property type="entry name" value="PROKAR_LIPOPROTEIN"/>
    <property type="match status" value="1"/>
</dbReference>
<evidence type="ECO:0000256" key="2">
    <source>
        <dbReference type="ARBA" id="ARBA00006434"/>
    </source>
</evidence>
<feature type="transmembrane region" description="Helical" evidence="12">
    <location>
        <begin position="452"/>
        <end position="469"/>
    </location>
</feature>
<evidence type="ECO:0000256" key="5">
    <source>
        <dbReference type="ARBA" id="ARBA00022692"/>
    </source>
</evidence>
<feature type="transmembrane region" description="Helical" evidence="12">
    <location>
        <begin position="423"/>
        <end position="445"/>
    </location>
</feature>
<keyword evidence="10" id="KW-0739">Sodium transport</keyword>
<feature type="transmembrane region" description="Helical" evidence="12">
    <location>
        <begin position="220"/>
        <end position="241"/>
    </location>
</feature>
<comment type="similarity">
    <text evidence="2 11">Belongs to the sodium:solute symporter (SSF) (TC 2.A.21) family.</text>
</comment>
<keyword evidence="5 12" id="KW-0812">Transmembrane</keyword>
<accession>A0A5C6ADK8</accession>
<protein>
    <submittedName>
        <fullName evidence="13">Sodium/glucose cotransporter</fullName>
    </submittedName>
</protein>
<feature type="transmembrane region" description="Helical" evidence="12">
    <location>
        <begin position="394"/>
        <end position="417"/>
    </location>
</feature>
<dbReference type="OrthoDB" id="9810181at2"/>
<dbReference type="Gene3D" id="1.20.1730.10">
    <property type="entry name" value="Sodium/glucose cotransporter"/>
    <property type="match status" value="1"/>
</dbReference>
<reference evidence="13 14" key="1">
    <citation type="submission" date="2019-02" db="EMBL/GenBank/DDBJ databases">
        <title>Deep-cultivation of Planctomycetes and their phenomic and genomic characterization uncovers novel biology.</title>
        <authorList>
            <person name="Wiegand S."/>
            <person name="Jogler M."/>
            <person name="Boedeker C."/>
            <person name="Pinto D."/>
            <person name="Vollmers J."/>
            <person name="Rivas-Marin E."/>
            <person name="Kohn T."/>
            <person name="Peeters S.H."/>
            <person name="Heuer A."/>
            <person name="Rast P."/>
            <person name="Oberbeckmann S."/>
            <person name="Bunk B."/>
            <person name="Jeske O."/>
            <person name="Meyerdierks A."/>
            <person name="Storesund J.E."/>
            <person name="Kallscheuer N."/>
            <person name="Luecker S."/>
            <person name="Lage O.M."/>
            <person name="Pohl T."/>
            <person name="Merkel B.J."/>
            <person name="Hornburger P."/>
            <person name="Mueller R.-W."/>
            <person name="Bruemmer F."/>
            <person name="Labrenz M."/>
            <person name="Spormann A.M."/>
            <person name="Op Den Camp H."/>
            <person name="Overmann J."/>
            <person name="Amann R."/>
            <person name="Jetten M.S.M."/>
            <person name="Mascher T."/>
            <person name="Medema M.H."/>
            <person name="Devos D.P."/>
            <person name="Kaster A.-K."/>
            <person name="Ovreas L."/>
            <person name="Rohde M."/>
            <person name="Galperin M.Y."/>
            <person name="Jogler C."/>
        </authorList>
    </citation>
    <scope>NUCLEOTIDE SEQUENCE [LARGE SCALE GENOMIC DNA]</scope>
    <source>
        <strain evidence="13 14">Pla108</strain>
    </source>
</reference>
<dbReference type="GO" id="GO:0015293">
    <property type="term" value="F:symporter activity"/>
    <property type="evidence" value="ECO:0007669"/>
    <property type="project" value="TreeGrafter"/>
</dbReference>
<feature type="transmembrane region" description="Helical" evidence="12">
    <location>
        <begin position="38"/>
        <end position="56"/>
    </location>
</feature>
<evidence type="ECO:0000256" key="10">
    <source>
        <dbReference type="ARBA" id="ARBA00023201"/>
    </source>
</evidence>
<evidence type="ECO:0000256" key="9">
    <source>
        <dbReference type="ARBA" id="ARBA00023136"/>
    </source>
</evidence>
<dbReference type="Pfam" id="PF00474">
    <property type="entry name" value="SSF"/>
    <property type="match status" value="1"/>
</dbReference>
<keyword evidence="9 12" id="KW-0472">Membrane</keyword>
<evidence type="ECO:0000256" key="6">
    <source>
        <dbReference type="ARBA" id="ARBA00022989"/>
    </source>
</evidence>
<evidence type="ECO:0000256" key="4">
    <source>
        <dbReference type="ARBA" id="ARBA00022475"/>
    </source>
</evidence>
<organism evidence="13 14">
    <name type="scientific">Botrimarina colliarenosi</name>
    <dbReference type="NCBI Taxonomy" id="2528001"/>
    <lineage>
        <taxon>Bacteria</taxon>
        <taxon>Pseudomonadati</taxon>
        <taxon>Planctomycetota</taxon>
        <taxon>Planctomycetia</taxon>
        <taxon>Pirellulales</taxon>
        <taxon>Lacipirellulaceae</taxon>
        <taxon>Botrimarina</taxon>
    </lineage>
</organism>
<evidence type="ECO:0000256" key="7">
    <source>
        <dbReference type="ARBA" id="ARBA00023053"/>
    </source>
</evidence>
<feature type="transmembrane region" description="Helical" evidence="12">
    <location>
        <begin position="6"/>
        <end position="26"/>
    </location>
</feature>
<keyword evidence="6 12" id="KW-1133">Transmembrane helix</keyword>
<dbReference type="GO" id="GO:0006814">
    <property type="term" value="P:sodium ion transport"/>
    <property type="evidence" value="ECO:0007669"/>
    <property type="project" value="UniProtKB-KW"/>
</dbReference>
<gene>
    <name evidence="13" type="primary">sglT_2</name>
    <name evidence="13" type="ORF">Pla108_18510</name>
</gene>
<evidence type="ECO:0000256" key="11">
    <source>
        <dbReference type="RuleBase" id="RU362091"/>
    </source>
</evidence>
<keyword evidence="8" id="KW-0406">Ion transport</keyword>
<comment type="subcellular location">
    <subcellularLocation>
        <location evidence="1">Cell membrane</location>
        <topology evidence="1">Multi-pass membrane protein</topology>
    </subcellularLocation>
</comment>
<feature type="transmembrane region" description="Helical" evidence="12">
    <location>
        <begin position="122"/>
        <end position="144"/>
    </location>
</feature>
<dbReference type="InterPro" id="IPR051163">
    <property type="entry name" value="Sodium:Solute_Symporter_SSF"/>
</dbReference>
<dbReference type="AlphaFoldDB" id="A0A5C6ADK8"/>
<dbReference type="PANTHER" id="PTHR42985:SF32">
    <property type="entry name" value="SODIUM IODIDE SYMPORTER"/>
    <property type="match status" value="1"/>
</dbReference>
<feature type="transmembrane region" description="Helical" evidence="12">
    <location>
        <begin position="489"/>
        <end position="507"/>
    </location>
</feature>
<dbReference type="InterPro" id="IPR038377">
    <property type="entry name" value="Na/Glc_symporter_sf"/>
</dbReference>
<feature type="transmembrane region" description="Helical" evidence="12">
    <location>
        <begin position="76"/>
        <end position="94"/>
    </location>
</feature>
<feature type="transmembrane region" description="Helical" evidence="12">
    <location>
        <begin position="150"/>
        <end position="168"/>
    </location>
</feature>